<dbReference type="InterPro" id="IPR031107">
    <property type="entry name" value="Small_HSP"/>
</dbReference>
<evidence type="ECO:0000313" key="5">
    <source>
        <dbReference type="EMBL" id="KAG9440408.1"/>
    </source>
</evidence>
<sequence>MADSYNRGFLSAPRITLFRDWNRWMPEMDWFETPSSHVFKLNVPGSGRDEIKVQLEEGNVLSIEGRRAREEPSHKEANQGIWHLAERVAGDFSRHIPLPENVKSDQIKAGVENGVLTIVVPKDVPPKTKPRTIAISSKL</sequence>
<dbReference type="PROSITE" id="PS01031">
    <property type="entry name" value="SHSP"/>
    <property type="match status" value="1"/>
</dbReference>
<dbReference type="InterPro" id="IPR002068">
    <property type="entry name" value="A-crystallin/Hsp20_dom"/>
</dbReference>
<dbReference type="AlphaFoldDB" id="A0AAV7DUY9"/>
<keyword evidence="1" id="KW-0346">Stress response</keyword>
<keyword evidence="6" id="KW-1185">Reference proteome</keyword>
<dbReference type="PANTHER" id="PTHR11527">
    <property type="entry name" value="HEAT-SHOCK PROTEIN 20 FAMILY MEMBER"/>
    <property type="match status" value="1"/>
</dbReference>
<feature type="domain" description="SHSP" evidence="4">
    <location>
        <begin position="19"/>
        <end position="138"/>
    </location>
</feature>
<protein>
    <recommendedName>
        <fullName evidence="4">SHSP domain-containing protein</fullName>
    </recommendedName>
</protein>
<reference evidence="5 6" key="1">
    <citation type="submission" date="2021-07" db="EMBL/GenBank/DDBJ databases">
        <title>The Aristolochia fimbriata genome: insights into angiosperm evolution, floral development and chemical biosynthesis.</title>
        <authorList>
            <person name="Jiao Y."/>
        </authorList>
    </citation>
    <scope>NUCLEOTIDE SEQUENCE [LARGE SCALE GENOMIC DNA]</scope>
    <source>
        <strain evidence="5">IBCAS-2021</strain>
        <tissue evidence="5">Leaf</tissue>
    </source>
</reference>
<gene>
    <name evidence="5" type="ORF">H6P81_020573</name>
</gene>
<dbReference type="EMBL" id="JAINDJ010000008">
    <property type="protein sequence ID" value="KAG9440408.1"/>
    <property type="molecule type" value="Genomic_DNA"/>
</dbReference>
<organism evidence="5 6">
    <name type="scientific">Aristolochia fimbriata</name>
    <name type="common">White veined hardy Dutchman's pipe vine</name>
    <dbReference type="NCBI Taxonomy" id="158543"/>
    <lineage>
        <taxon>Eukaryota</taxon>
        <taxon>Viridiplantae</taxon>
        <taxon>Streptophyta</taxon>
        <taxon>Embryophyta</taxon>
        <taxon>Tracheophyta</taxon>
        <taxon>Spermatophyta</taxon>
        <taxon>Magnoliopsida</taxon>
        <taxon>Magnoliidae</taxon>
        <taxon>Piperales</taxon>
        <taxon>Aristolochiaceae</taxon>
        <taxon>Aristolochia</taxon>
    </lineage>
</organism>
<evidence type="ECO:0000256" key="3">
    <source>
        <dbReference type="RuleBase" id="RU003616"/>
    </source>
</evidence>
<dbReference type="SUPFAM" id="SSF49764">
    <property type="entry name" value="HSP20-like chaperones"/>
    <property type="match status" value="1"/>
</dbReference>
<evidence type="ECO:0000313" key="6">
    <source>
        <dbReference type="Proteomes" id="UP000825729"/>
    </source>
</evidence>
<dbReference type="InterPro" id="IPR008978">
    <property type="entry name" value="HSP20-like_chaperone"/>
</dbReference>
<evidence type="ECO:0000256" key="2">
    <source>
        <dbReference type="PROSITE-ProRule" id="PRU00285"/>
    </source>
</evidence>
<evidence type="ECO:0000259" key="4">
    <source>
        <dbReference type="PROSITE" id="PS01031"/>
    </source>
</evidence>
<proteinExistence type="inferred from homology"/>
<accession>A0AAV7DUY9</accession>
<evidence type="ECO:0000256" key="1">
    <source>
        <dbReference type="ARBA" id="ARBA00023016"/>
    </source>
</evidence>
<comment type="similarity">
    <text evidence="2 3">Belongs to the small heat shock protein (HSP20) family.</text>
</comment>
<dbReference type="Proteomes" id="UP000825729">
    <property type="component" value="Unassembled WGS sequence"/>
</dbReference>
<comment type="caution">
    <text evidence="5">The sequence shown here is derived from an EMBL/GenBank/DDBJ whole genome shotgun (WGS) entry which is preliminary data.</text>
</comment>
<dbReference type="Pfam" id="PF00011">
    <property type="entry name" value="HSP20"/>
    <property type="match status" value="1"/>
</dbReference>
<dbReference type="Gene3D" id="2.60.40.790">
    <property type="match status" value="1"/>
</dbReference>
<name>A0AAV7DUY9_ARIFI</name>